<reference evidence="2" key="1">
    <citation type="journal article" date="2014" name="Front. Microbiol.">
        <title>High frequency of phylogenetically diverse reductive dehalogenase-homologous genes in deep subseafloor sedimentary metagenomes.</title>
        <authorList>
            <person name="Kawai M."/>
            <person name="Futagami T."/>
            <person name="Toyoda A."/>
            <person name="Takaki Y."/>
            <person name="Nishi S."/>
            <person name="Hori S."/>
            <person name="Arai W."/>
            <person name="Tsubouchi T."/>
            <person name="Morono Y."/>
            <person name="Uchiyama I."/>
            <person name="Ito T."/>
            <person name="Fujiyama A."/>
            <person name="Inagaki F."/>
            <person name="Takami H."/>
        </authorList>
    </citation>
    <scope>NUCLEOTIDE SEQUENCE</scope>
    <source>
        <strain evidence="2">Expedition CK06-06</strain>
    </source>
</reference>
<accession>X0UKW6</accession>
<dbReference type="InterPro" id="IPR029063">
    <property type="entry name" value="SAM-dependent_MTases_sf"/>
</dbReference>
<dbReference type="Pfam" id="PF08241">
    <property type="entry name" value="Methyltransf_11"/>
    <property type="match status" value="1"/>
</dbReference>
<dbReference type="CDD" id="cd02440">
    <property type="entry name" value="AdoMet_MTases"/>
    <property type="match status" value="1"/>
</dbReference>
<dbReference type="SUPFAM" id="SSF53335">
    <property type="entry name" value="S-adenosyl-L-methionine-dependent methyltransferases"/>
    <property type="match status" value="1"/>
</dbReference>
<evidence type="ECO:0000259" key="1">
    <source>
        <dbReference type="Pfam" id="PF08241"/>
    </source>
</evidence>
<feature type="non-terminal residue" evidence="2">
    <location>
        <position position="1"/>
    </location>
</feature>
<dbReference type="AlphaFoldDB" id="X0UKW6"/>
<gene>
    <name evidence="2" type="ORF">S01H1_22472</name>
</gene>
<name>X0UKW6_9ZZZZ</name>
<comment type="caution">
    <text evidence="2">The sequence shown here is derived from an EMBL/GenBank/DDBJ whole genome shotgun (WGS) entry which is preliminary data.</text>
</comment>
<organism evidence="2">
    <name type="scientific">marine sediment metagenome</name>
    <dbReference type="NCBI Taxonomy" id="412755"/>
    <lineage>
        <taxon>unclassified sequences</taxon>
        <taxon>metagenomes</taxon>
        <taxon>ecological metagenomes</taxon>
    </lineage>
</organism>
<sequence>DRSFDRAYANFMPHHLPPDVKRAGLAEVHRVLRPGGEFRVFDFGRCSLPWRALFFLPTLLRGLVPPYWGAVGPHLRGELPRYLEAAGFEVTALRRPFGIFELVAARKTPS</sequence>
<evidence type="ECO:0000313" key="2">
    <source>
        <dbReference type="EMBL" id="GAF89130.1"/>
    </source>
</evidence>
<proteinExistence type="predicted"/>
<dbReference type="EMBL" id="BARS01012689">
    <property type="protein sequence ID" value="GAF89130.1"/>
    <property type="molecule type" value="Genomic_DNA"/>
</dbReference>
<protein>
    <recommendedName>
        <fullName evidence="1">Methyltransferase type 11 domain-containing protein</fullName>
    </recommendedName>
</protein>
<dbReference type="InterPro" id="IPR013216">
    <property type="entry name" value="Methyltransf_11"/>
</dbReference>
<feature type="domain" description="Methyltransferase type 11" evidence="1">
    <location>
        <begin position="1"/>
        <end position="38"/>
    </location>
</feature>
<dbReference type="Gene3D" id="3.40.50.150">
    <property type="entry name" value="Vaccinia Virus protein VP39"/>
    <property type="match status" value="1"/>
</dbReference>
<dbReference type="GO" id="GO:0008757">
    <property type="term" value="F:S-adenosylmethionine-dependent methyltransferase activity"/>
    <property type="evidence" value="ECO:0007669"/>
    <property type="project" value="InterPro"/>
</dbReference>